<feature type="transmembrane region" description="Helical" evidence="1">
    <location>
        <begin position="9"/>
        <end position="30"/>
    </location>
</feature>
<comment type="caution">
    <text evidence="2">The sequence shown here is derived from an EMBL/GenBank/DDBJ whole genome shotgun (WGS) entry which is preliminary data.</text>
</comment>
<evidence type="ECO:0000256" key="1">
    <source>
        <dbReference type="SAM" id="Phobius"/>
    </source>
</evidence>
<accession>A0A4Q0VZK5</accession>
<reference evidence="2 3" key="1">
    <citation type="journal article" date="2019" name="Int. J. Syst. Evol. Microbiol.">
        <title>Anaerobacillus alkaliphilus sp. nov., a novel alkaliphilic and moderately halophilic bacterium.</title>
        <authorList>
            <person name="Borsodi A.K."/>
            <person name="Aszalos J.M."/>
            <person name="Bihari P."/>
            <person name="Nagy I."/>
            <person name="Schumann P."/>
            <person name="Sproer C."/>
            <person name="Kovacs A.L."/>
            <person name="Boka K."/>
            <person name="Dobosy P."/>
            <person name="Ovari M."/>
            <person name="Szili-Kovacs T."/>
            <person name="Toth E."/>
        </authorList>
    </citation>
    <scope>NUCLEOTIDE SEQUENCE [LARGE SCALE GENOMIC DNA]</scope>
    <source>
        <strain evidence="2 3">B16-10</strain>
    </source>
</reference>
<keyword evidence="3" id="KW-1185">Reference proteome</keyword>
<evidence type="ECO:0000313" key="2">
    <source>
        <dbReference type="EMBL" id="RXJ04536.1"/>
    </source>
</evidence>
<feature type="transmembrane region" description="Helical" evidence="1">
    <location>
        <begin position="143"/>
        <end position="165"/>
    </location>
</feature>
<dbReference type="EMBL" id="QOUX01000001">
    <property type="protein sequence ID" value="RXJ04536.1"/>
    <property type="molecule type" value="Genomic_DNA"/>
</dbReference>
<protein>
    <submittedName>
        <fullName evidence="2">Uncharacterized protein</fullName>
    </submittedName>
</protein>
<gene>
    <name evidence="2" type="ORF">DS745_03900</name>
</gene>
<dbReference type="OrthoDB" id="2080945at2"/>
<name>A0A4Q0VZK5_9BACI</name>
<sequence>MNHSFIANLSLKILAVYTVILAIKNLPMFISNMQSILFMRNSGMDENSLLFLLGGIPFLTLAFVGILLWVYAEKISSFILREHNFNELEAKEKKLQITLFSVVGLLVLVQTLPQWFNLIPGLIFLTEKYRMSVATNEIHTYTYLIGLLLQVSIGLYLFLGARGLVGVLRVLRKH</sequence>
<dbReference type="RefSeq" id="WP_129076876.1">
    <property type="nucleotide sequence ID" value="NZ_QOUX01000001.1"/>
</dbReference>
<organism evidence="2 3">
    <name type="scientific">Anaerobacillus alkaliphilus</name>
    <dbReference type="NCBI Taxonomy" id="1548597"/>
    <lineage>
        <taxon>Bacteria</taxon>
        <taxon>Bacillati</taxon>
        <taxon>Bacillota</taxon>
        <taxon>Bacilli</taxon>
        <taxon>Bacillales</taxon>
        <taxon>Bacillaceae</taxon>
        <taxon>Anaerobacillus</taxon>
    </lineage>
</organism>
<keyword evidence="1" id="KW-0472">Membrane</keyword>
<proteinExistence type="predicted"/>
<dbReference type="Proteomes" id="UP000290649">
    <property type="component" value="Unassembled WGS sequence"/>
</dbReference>
<feature type="transmembrane region" description="Helical" evidence="1">
    <location>
        <begin position="50"/>
        <end position="72"/>
    </location>
</feature>
<keyword evidence="1" id="KW-1133">Transmembrane helix</keyword>
<evidence type="ECO:0000313" key="3">
    <source>
        <dbReference type="Proteomes" id="UP000290649"/>
    </source>
</evidence>
<keyword evidence="1" id="KW-0812">Transmembrane</keyword>
<feature type="transmembrane region" description="Helical" evidence="1">
    <location>
        <begin position="97"/>
        <end position="123"/>
    </location>
</feature>
<dbReference type="AlphaFoldDB" id="A0A4Q0VZK5"/>